<sequence length="153" mass="17405">MEDCGDHVTDCTDPLILRYLGHECGYVGEDEVLTVKYLVHWAGWPSEDDSWEFGYNNIPQHLKEEYATNMGDFEEGGLQVTKAMVDMTRKRSAKRRKKKAKVASVKSRKRKSAVEDGIDINSDSEEGGQKAVIKSKRRASVRMVKAIQRHETD</sequence>
<proteinExistence type="predicted"/>
<organism evidence="3 4">
    <name type="scientific">Lasallia pustulata</name>
    <dbReference type="NCBI Taxonomy" id="136370"/>
    <lineage>
        <taxon>Eukaryota</taxon>
        <taxon>Fungi</taxon>
        <taxon>Dikarya</taxon>
        <taxon>Ascomycota</taxon>
        <taxon>Pezizomycotina</taxon>
        <taxon>Lecanoromycetes</taxon>
        <taxon>OSLEUM clade</taxon>
        <taxon>Umbilicariomycetidae</taxon>
        <taxon>Umbilicariales</taxon>
        <taxon>Umbilicariaceae</taxon>
        <taxon>Lasallia</taxon>
    </lineage>
</organism>
<dbReference type="Proteomes" id="UP000324767">
    <property type="component" value="Unassembled WGS sequence"/>
</dbReference>
<evidence type="ECO:0000256" key="1">
    <source>
        <dbReference type="ARBA" id="ARBA00011353"/>
    </source>
</evidence>
<protein>
    <recommendedName>
        <fullName evidence="5">Chromo domain-containing protein</fullName>
    </recommendedName>
</protein>
<name>A0A5M8PIN8_9LECA</name>
<dbReference type="SUPFAM" id="SSF54160">
    <property type="entry name" value="Chromo domain-like"/>
    <property type="match status" value="1"/>
</dbReference>
<evidence type="ECO:0000313" key="4">
    <source>
        <dbReference type="Proteomes" id="UP000324767"/>
    </source>
</evidence>
<evidence type="ECO:0000256" key="2">
    <source>
        <dbReference type="SAM" id="MobiDB-lite"/>
    </source>
</evidence>
<reference evidence="3 4" key="1">
    <citation type="submission" date="2019-09" db="EMBL/GenBank/DDBJ databases">
        <title>The hologenome of the rock-dwelling lichen Lasallia pustulata.</title>
        <authorList>
            <person name="Greshake Tzovaras B."/>
            <person name="Segers F."/>
            <person name="Bicker A."/>
            <person name="Dal Grande F."/>
            <person name="Otte J."/>
            <person name="Hankeln T."/>
            <person name="Schmitt I."/>
            <person name="Ebersberger I."/>
        </authorList>
    </citation>
    <scope>NUCLEOTIDE SEQUENCE [LARGE SCALE GENOMIC DNA]</scope>
    <source>
        <strain evidence="3">A1-1</strain>
    </source>
</reference>
<dbReference type="InterPro" id="IPR016197">
    <property type="entry name" value="Chromo-like_dom_sf"/>
</dbReference>
<dbReference type="EMBL" id="VXIT01000011">
    <property type="protein sequence ID" value="KAA6409197.1"/>
    <property type="molecule type" value="Genomic_DNA"/>
</dbReference>
<feature type="region of interest" description="Disordered" evidence="2">
    <location>
        <begin position="87"/>
        <end position="134"/>
    </location>
</feature>
<dbReference type="Gene3D" id="2.40.50.40">
    <property type="match status" value="1"/>
</dbReference>
<accession>A0A5M8PIN8</accession>
<evidence type="ECO:0000313" key="3">
    <source>
        <dbReference type="EMBL" id="KAA6409197.1"/>
    </source>
</evidence>
<evidence type="ECO:0008006" key="5">
    <source>
        <dbReference type="Google" id="ProtNLM"/>
    </source>
</evidence>
<dbReference type="AlphaFoldDB" id="A0A5M8PIN8"/>
<gene>
    <name evidence="3" type="ORF">FRX48_06750</name>
</gene>
<comment type="subunit">
    <text evidence="1">Component of the NuA4 histone acetyltransferase complex.</text>
</comment>
<feature type="compositionally biased region" description="Basic residues" evidence="2">
    <location>
        <begin position="90"/>
        <end position="111"/>
    </location>
</feature>
<comment type="caution">
    <text evidence="3">The sequence shown here is derived from an EMBL/GenBank/DDBJ whole genome shotgun (WGS) entry which is preliminary data.</text>
</comment>
<dbReference type="OrthoDB" id="3438474at2759"/>
<feature type="compositionally biased region" description="Acidic residues" evidence="2">
    <location>
        <begin position="116"/>
        <end position="126"/>
    </location>
</feature>